<keyword evidence="1" id="KW-1133">Transmembrane helix</keyword>
<evidence type="ECO:0000313" key="2">
    <source>
        <dbReference type="EMBL" id="GAA3834345.1"/>
    </source>
</evidence>
<reference evidence="3" key="1">
    <citation type="journal article" date="2019" name="Int. J. Syst. Evol. Microbiol.">
        <title>The Global Catalogue of Microorganisms (GCM) 10K type strain sequencing project: providing services to taxonomists for standard genome sequencing and annotation.</title>
        <authorList>
            <consortium name="The Broad Institute Genomics Platform"/>
            <consortium name="The Broad Institute Genome Sequencing Center for Infectious Disease"/>
            <person name="Wu L."/>
            <person name="Ma J."/>
        </authorList>
    </citation>
    <scope>NUCLEOTIDE SEQUENCE [LARGE SCALE GENOMIC DNA]</scope>
    <source>
        <strain evidence="3">JCM 16953</strain>
    </source>
</reference>
<keyword evidence="1" id="KW-0812">Transmembrane</keyword>
<keyword evidence="3" id="KW-1185">Reference proteome</keyword>
<comment type="caution">
    <text evidence="2">The sequence shown here is derived from an EMBL/GenBank/DDBJ whole genome shotgun (WGS) entry which is preliminary data.</text>
</comment>
<dbReference type="EMBL" id="BAABAH010000020">
    <property type="protein sequence ID" value="GAA3834345.1"/>
    <property type="molecule type" value="Genomic_DNA"/>
</dbReference>
<gene>
    <name evidence="2" type="ORF">GCM10022242_39270</name>
</gene>
<keyword evidence="1" id="KW-0472">Membrane</keyword>
<feature type="transmembrane region" description="Helical" evidence="1">
    <location>
        <begin position="57"/>
        <end position="76"/>
    </location>
</feature>
<protein>
    <submittedName>
        <fullName evidence="2">Uncharacterized protein</fullName>
    </submittedName>
</protein>
<evidence type="ECO:0000256" key="1">
    <source>
        <dbReference type="SAM" id="Phobius"/>
    </source>
</evidence>
<dbReference type="RefSeq" id="WP_344778717.1">
    <property type="nucleotide sequence ID" value="NZ_BAABAH010000020.1"/>
</dbReference>
<proteinExistence type="predicted"/>
<name>A0ABP7J432_9ACTN</name>
<evidence type="ECO:0000313" key="3">
    <source>
        <dbReference type="Proteomes" id="UP001501821"/>
    </source>
</evidence>
<sequence>MSANLDDNDAERRQRHTAGAFDIRNVIGALLGIYGVVLLVLGLVSDDTGEHTGDLNANLWAGVALVVVSAVFLTWARVRPTVVDEEAVADKRAEDEDPPAS</sequence>
<accession>A0ABP7J432</accession>
<dbReference type="Proteomes" id="UP001501821">
    <property type="component" value="Unassembled WGS sequence"/>
</dbReference>
<organism evidence="2 3">
    <name type="scientific">Nocardioides panacisoli</name>
    <dbReference type="NCBI Taxonomy" id="627624"/>
    <lineage>
        <taxon>Bacteria</taxon>
        <taxon>Bacillati</taxon>
        <taxon>Actinomycetota</taxon>
        <taxon>Actinomycetes</taxon>
        <taxon>Propionibacteriales</taxon>
        <taxon>Nocardioidaceae</taxon>
        <taxon>Nocardioides</taxon>
    </lineage>
</organism>
<feature type="transmembrane region" description="Helical" evidence="1">
    <location>
        <begin position="21"/>
        <end position="45"/>
    </location>
</feature>